<feature type="region of interest" description="Disordered" evidence="1">
    <location>
        <begin position="1"/>
        <end position="25"/>
    </location>
</feature>
<feature type="region of interest" description="Disordered" evidence="1">
    <location>
        <begin position="80"/>
        <end position="111"/>
    </location>
</feature>
<gene>
    <name evidence="2" type="ORF">CYMTET_14749</name>
</gene>
<organism evidence="2 3">
    <name type="scientific">Cymbomonas tetramitiformis</name>
    <dbReference type="NCBI Taxonomy" id="36881"/>
    <lineage>
        <taxon>Eukaryota</taxon>
        <taxon>Viridiplantae</taxon>
        <taxon>Chlorophyta</taxon>
        <taxon>Pyramimonadophyceae</taxon>
        <taxon>Pyramimonadales</taxon>
        <taxon>Pyramimonadaceae</taxon>
        <taxon>Cymbomonas</taxon>
    </lineage>
</organism>
<evidence type="ECO:0000313" key="2">
    <source>
        <dbReference type="EMBL" id="KAK3277233.1"/>
    </source>
</evidence>
<accession>A0AAE0L9Q2</accession>
<feature type="compositionally biased region" description="Basic and acidic residues" evidence="1">
    <location>
        <begin position="80"/>
        <end position="95"/>
    </location>
</feature>
<dbReference type="AlphaFoldDB" id="A0AAE0L9Q2"/>
<proteinExistence type="predicted"/>
<evidence type="ECO:0000256" key="1">
    <source>
        <dbReference type="SAM" id="MobiDB-lite"/>
    </source>
</evidence>
<evidence type="ECO:0000313" key="3">
    <source>
        <dbReference type="Proteomes" id="UP001190700"/>
    </source>
</evidence>
<dbReference type="EMBL" id="LGRX02006204">
    <property type="protein sequence ID" value="KAK3277233.1"/>
    <property type="molecule type" value="Genomic_DNA"/>
</dbReference>
<sequence length="125" mass="12688">MSCPKVVGDRVPTSTRAAGGYGEISGTTAVGASAATSCPNVGDRVPTSTWAAGGAGQISVNTLSARRRWVTGEQFVFTKFSEKEAERTPGNEGPKDGSQASSGSGKQQLFEERLPGAACGCATSS</sequence>
<protein>
    <submittedName>
        <fullName evidence="2">Uncharacterized protein</fullName>
    </submittedName>
</protein>
<reference evidence="2 3" key="1">
    <citation type="journal article" date="2015" name="Genome Biol. Evol.">
        <title>Comparative Genomics of a Bacterivorous Green Alga Reveals Evolutionary Causalities and Consequences of Phago-Mixotrophic Mode of Nutrition.</title>
        <authorList>
            <person name="Burns J.A."/>
            <person name="Paasch A."/>
            <person name="Narechania A."/>
            <person name="Kim E."/>
        </authorList>
    </citation>
    <scope>NUCLEOTIDE SEQUENCE [LARGE SCALE GENOMIC DNA]</scope>
    <source>
        <strain evidence="2 3">PLY_AMNH</strain>
    </source>
</reference>
<feature type="compositionally biased region" description="Low complexity" evidence="1">
    <location>
        <begin position="97"/>
        <end position="108"/>
    </location>
</feature>
<comment type="caution">
    <text evidence="2">The sequence shown here is derived from an EMBL/GenBank/DDBJ whole genome shotgun (WGS) entry which is preliminary data.</text>
</comment>
<keyword evidence="3" id="KW-1185">Reference proteome</keyword>
<name>A0AAE0L9Q2_9CHLO</name>
<dbReference type="Proteomes" id="UP001190700">
    <property type="component" value="Unassembled WGS sequence"/>
</dbReference>